<accession>A0A0K2UB04</accession>
<dbReference type="EMBL" id="HACA01018043">
    <property type="protein sequence ID" value="CDW35404.1"/>
    <property type="molecule type" value="Transcribed_RNA"/>
</dbReference>
<protein>
    <submittedName>
        <fullName evidence="1">Uncharacterized protein</fullName>
    </submittedName>
</protein>
<proteinExistence type="predicted"/>
<dbReference type="AlphaFoldDB" id="A0A0K2UB04"/>
<sequence>MQVFTIFVGYININLLTYSLLKKYFHTFAIYGKIPTSLVKYTFFIGREICSSHKSVN</sequence>
<evidence type="ECO:0000313" key="1">
    <source>
        <dbReference type="EMBL" id="CDW35404.1"/>
    </source>
</evidence>
<reference evidence="1" key="1">
    <citation type="submission" date="2014-05" db="EMBL/GenBank/DDBJ databases">
        <authorList>
            <person name="Chronopoulou M."/>
        </authorList>
    </citation>
    <scope>NUCLEOTIDE SEQUENCE</scope>
    <source>
        <tissue evidence="1">Whole organism</tissue>
    </source>
</reference>
<name>A0A0K2UB04_LEPSM</name>
<organism evidence="1">
    <name type="scientific">Lepeophtheirus salmonis</name>
    <name type="common">Salmon louse</name>
    <name type="synonym">Caligus salmonis</name>
    <dbReference type="NCBI Taxonomy" id="72036"/>
    <lineage>
        <taxon>Eukaryota</taxon>
        <taxon>Metazoa</taxon>
        <taxon>Ecdysozoa</taxon>
        <taxon>Arthropoda</taxon>
        <taxon>Crustacea</taxon>
        <taxon>Multicrustacea</taxon>
        <taxon>Hexanauplia</taxon>
        <taxon>Copepoda</taxon>
        <taxon>Siphonostomatoida</taxon>
        <taxon>Caligidae</taxon>
        <taxon>Lepeophtheirus</taxon>
    </lineage>
</organism>